<dbReference type="AlphaFoldDB" id="A0AA38HPA4"/>
<reference evidence="1" key="1">
    <citation type="journal article" date="2023" name="G3 (Bethesda)">
        <title>Whole genome assemblies of Zophobas morio and Tenebrio molitor.</title>
        <authorList>
            <person name="Kaur S."/>
            <person name="Stinson S.A."/>
            <person name="diCenzo G.C."/>
        </authorList>
    </citation>
    <scope>NUCLEOTIDE SEQUENCE</scope>
    <source>
        <strain evidence="1">QUZm001</strain>
    </source>
</reference>
<gene>
    <name evidence="1" type="ORF">Zmor_028039</name>
</gene>
<name>A0AA38HPA4_9CUCU</name>
<sequence>MRFSWRNEYDNKWQRWLSNINGPRDARDQWDGERDAWAAGGTVLVLLPCVPLKSGLHARWEGRKRCVLPGAGADSGRVCSGCGLNFGMKGRNSSLIYIFIKPVKTGKTGTTGFKN</sequence>
<protein>
    <submittedName>
        <fullName evidence="1">Uncharacterized protein</fullName>
    </submittedName>
</protein>
<comment type="caution">
    <text evidence="1">The sequence shown here is derived from an EMBL/GenBank/DDBJ whole genome shotgun (WGS) entry which is preliminary data.</text>
</comment>
<dbReference type="Proteomes" id="UP001168821">
    <property type="component" value="Unassembled WGS sequence"/>
</dbReference>
<keyword evidence="2" id="KW-1185">Reference proteome</keyword>
<organism evidence="1 2">
    <name type="scientific">Zophobas morio</name>
    <dbReference type="NCBI Taxonomy" id="2755281"/>
    <lineage>
        <taxon>Eukaryota</taxon>
        <taxon>Metazoa</taxon>
        <taxon>Ecdysozoa</taxon>
        <taxon>Arthropoda</taxon>
        <taxon>Hexapoda</taxon>
        <taxon>Insecta</taxon>
        <taxon>Pterygota</taxon>
        <taxon>Neoptera</taxon>
        <taxon>Endopterygota</taxon>
        <taxon>Coleoptera</taxon>
        <taxon>Polyphaga</taxon>
        <taxon>Cucujiformia</taxon>
        <taxon>Tenebrionidae</taxon>
        <taxon>Zophobas</taxon>
    </lineage>
</organism>
<evidence type="ECO:0000313" key="2">
    <source>
        <dbReference type="Proteomes" id="UP001168821"/>
    </source>
</evidence>
<evidence type="ECO:0000313" key="1">
    <source>
        <dbReference type="EMBL" id="KAJ3641535.1"/>
    </source>
</evidence>
<proteinExistence type="predicted"/>
<accession>A0AA38HPA4</accession>
<dbReference type="EMBL" id="JALNTZ010000009">
    <property type="protein sequence ID" value="KAJ3641535.1"/>
    <property type="molecule type" value="Genomic_DNA"/>
</dbReference>